<dbReference type="InterPro" id="IPR053714">
    <property type="entry name" value="Iso_Racemase_Enz_sf"/>
</dbReference>
<evidence type="ECO:0000313" key="2">
    <source>
        <dbReference type="Proteomes" id="UP001243757"/>
    </source>
</evidence>
<protein>
    <submittedName>
        <fullName evidence="1">Uncharacterized protein</fullName>
    </submittedName>
</protein>
<dbReference type="Gene3D" id="3.40.50.12500">
    <property type="match status" value="1"/>
</dbReference>
<evidence type="ECO:0000313" key="1">
    <source>
        <dbReference type="EMBL" id="MDK3020688.1"/>
    </source>
</evidence>
<comment type="caution">
    <text evidence="1">The sequence shown here is derived from an EMBL/GenBank/DDBJ whole genome shotgun (WGS) entry which is preliminary data.</text>
</comment>
<dbReference type="Pfam" id="PF17645">
    <property type="entry name" value="Amdase"/>
    <property type="match status" value="1"/>
</dbReference>
<reference evidence="1 2" key="1">
    <citation type="submission" date="2023-05" db="EMBL/GenBank/DDBJ databases">
        <title>Pseudodonghicola sp. nov.</title>
        <authorList>
            <person name="Huang J."/>
        </authorList>
    </citation>
    <scope>NUCLEOTIDE SEQUENCE [LARGE SCALE GENOMIC DNA]</scope>
    <source>
        <strain evidence="1 2">IC7</strain>
    </source>
</reference>
<dbReference type="Proteomes" id="UP001243757">
    <property type="component" value="Unassembled WGS sequence"/>
</dbReference>
<keyword evidence="2" id="KW-1185">Reference proteome</keyword>
<dbReference type="RefSeq" id="WP_284483249.1">
    <property type="nucleotide sequence ID" value="NZ_JASNJD010000029.1"/>
</dbReference>
<proteinExistence type="predicted"/>
<gene>
    <name evidence="1" type="ORF">QO033_23680</name>
</gene>
<dbReference type="InterPro" id="IPR026286">
    <property type="entry name" value="MaiA/AMDase"/>
</dbReference>
<sequence length="71" mass="7420">MIVPPAAGAVPPEPLQLYPDLDFVAVGLGIPEVTPEGFDQVIHRLGALAAELKESKRCLSGTLSAPARTAR</sequence>
<organism evidence="1 2">
    <name type="scientific">Pseudodonghicola flavimaris</name>
    <dbReference type="NCBI Taxonomy" id="3050036"/>
    <lineage>
        <taxon>Bacteria</taxon>
        <taxon>Pseudomonadati</taxon>
        <taxon>Pseudomonadota</taxon>
        <taxon>Alphaproteobacteria</taxon>
        <taxon>Rhodobacterales</taxon>
        <taxon>Paracoccaceae</taxon>
        <taxon>Pseudodonghicola</taxon>
    </lineage>
</organism>
<accession>A0ABT7F7X6</accession>
<name>A0ABT7F7X6_9RHOB</name>
<dbReference type="EMBL" id="JASNJD010000029">
    <property type="protein sequence ID" value="MDK3020688.1"/>
    <property type="molecule type" value="Genomic_DNA"/>
</dbReference>